<reference evidence="2 3" key="1">
    <citation type="journal article" date="2015" name="Antonie Van Leeuwenhoek">
        <title>Tamlana nanhaiensis sp. nov., isolated from surface seawater collected from the South China Sea.</title>
        <authorList>
            <person name="Liu X."/>
            <person name="Lai Q."/>
            <person name="Du Y."/>
            <person name="Li G."/>
            <person name="Sun F."/>
            <person name="Shao Z."/>
        </authorList>
    </citation>
    <scope>NUCLEOTIDE SEQUENCE [LARGE SCALE GENOMIC DNA]</scope>
    <source>
        <strain evidence="2 3">FHC16</strain>
    </source>
</reference>
<accession>A0A0D7W0D4</accession>
<dbReference type="Gene3D" id="2.60.40.3140">
    <property type="match status" value="1"/>
</dbReference>
<dbReference type="Proteomes" id="UP000032361">
    <property type="component" value="Unassembled WGS sequence"/>
</dbReference>
<dbReference type="InterPro" id="IPR038765">
    <property type="entry name" value="Papain-like_cys_pep_sf"/>
</dbReference>
<dbReference type="EMBL" id="JTDV01000008">
    <property type="protein sequence ID" value="KJD32551.1"/>
    <property type="molecule type" value="Genomic_DNA"/>
</dbReference>
<dbReference type="SUPFAM" id="SSF54001">
    <property type="entry name" value="Cysteine proteinases"/>
    <property type="match status" value="1"/>
</dbReference>
<feature type="domain" description="DUF3857" evidence="1">
    <location>
        <begin position="57"/>
        <end position="209"/>
    </location>
</feature>
<comment type="caution">
    <text evidence="2">The sequence shown here is derived from an EMBL/GenBank/DDBJ whole genome shotgun (WGS) entry which is preliminary data.</text>
</comment>
<proteinExistence type="predicted"/>
<evidence type="ECO:0000313" key="3">
    <source>
        <dbReference type="Proteomes" id="UP000032361"/>
    </source>
</evidence>
<dbReference type="OrthoDB" id="8595007at2"/>
<dbReference type="InterPro" id="IPR024618">
    <property type="entry name" value="DUF3857"/>
</dbReference>
<protein>
    <recommendedName>
        <fullName evidence="1">DUF3857 domain-containing protein</fullName>
    </recommendedName>
</protein>
<dbReference type="AlphaFoldDB" id="A0A0D7W0D4"/>
<evidence type="ECO:0000313" key="2">
    <source>
        <dbReference type="EMBL" id="KJD32551.1"/>
    </source>
</evidence>
<organism evidence="2 3">
    <name type="scientific">Neotamlana nanhaiensis</name>
    <dbReference type="NCBI Taxonomy" id="1382798"/>
    <lineage>
        <taxon>Bacteria</taxon>
        <taxon>Pseudomonadati</taxon>
        <taxon>Bacteroidota</taxon>
        <taxon>Flavobacteriia</taxon>
        <taxon>Flavobacteriales</taxon>
        <taxon>Flavobacteriaceae</taxon>
        <taxon>Neotamlana</taxon>
    </lineage>
</organism>
<dbReference type="RefSeq" id="WP_044626597.1">
    <property type="nucleotide sequence ID" value="NZ_JTDV01000008.1"/>
</dbReference>
<dbReference type="Pfam" id="PF12969">
    <property type="entry name" value="DUF3857"/>
    <property type="match status" value="1"/>
</dbReference>
<evidence type="ECO:0000259" key="1">
    <source>
        <dbReference type="Pfam" id="PF12969"/>
    </source>
</evidence>
<dbReference type="Gene3D" id="3.10.620.30">
    <property type="match status" value="1"/>
</dbReference>
<keyword evidence="3" id="KW-1185">Reference proteome</keyword>
<name>A0A0D7W0D4_9FLAO</name>
<dbReference type="Gene3D" id="2.60.120.1130">
    <property type="match status" value="1"/>
</dbReference>
<dbReference type="PATRIC" id="fig|1382798.3.peg.3374"/>
<dbReference type="STRING" id="1382798.PK35_10115"/>
<sequence length="637" mass="73615">MIKLKRVWYLLILVVSFSFSQENLYTSFTLPDHLTKNANAVLRYEKFNIAINAVDDVTITEKRIITVLNESGDRLIQAGSWYDKYRKIKKIEAVIYNNYGSEIKKFKKKDFIDHSAVDGFSIYTDSRVLFMGYKPTSYPYTVEFDLEVETSNTAGLSSWSPISDYYLGIQKCEYSLIDNANLGLRFKEKNLDGFKIETQTNANSLNYTITDTKALKPEDLSPSFENFTPQVLVAVEDFQFYGIRGKAKNWLEYGDWVNNALLKGRDEVTLETKQHILEITRGITDPIEKAQKVFKFVQSNTRYISVQVGIGGMQPITALEVDQLKYGDCKGLTNYTKALLNIAGVTSYYSIVEAGRDIVDFETDFASLAQGNHIILAIPKENDDLIWVDCTSQVHPFNFIGDFTDNRNVLMVKPNASEVVKTTIYPDSINAQFTEADIKILNDGSMSSVLKRTTHGTQYDNRFQLERQSDKDVKEFYKERWDYVNGLEILQYKFNNNKTKVEFEEDLNLASRNYAKLTGDRLFMTLNAFNKNTFVPKRYQNRKLPLEIQRGYVDEDNFVFEIPEGYKIEALPKNLTINNKYGVYEVSVKFENEKIYYHRKLLIKSGKYPKTDYDKYRDFRKQVAKSDNSKIVLKKSS</sequence>
<gene>
    <name evidence="2" type="ORF">PK35_10115</name>
</gene>